<dbReference type="Proteomes" id="UP001056120">
    <property type="component" value="Linkage Group LG01"/>
</dbReference>
<proteinExistence type="predicted"/>
<comment type="caution">
    <text evidence="1">The sequence shown here is derived from an EMBL/GenBank/DDBJ whole genome shotgun (WGS) entry which is preliminary data.</text>
</comment>
<name>A0ACB9K1Q5_9ASTR</name>
<evidence type="ECO:0000313" key="2">
    <source>
        <dbReference type="Proteomes" id="UP001056120"/>
    </source>
</evidence>
<protein>
    <submittedName>
        <fullName evidence="1">Uncharacterized protein</fullName>
    </submittedName>
</protein>
<keyword evidence="2" id="KW-1185">Reference proteome</keyword>
<dbReference type="EMBL" id="CM042018">
    <property type="protein sequence ID" value="KAI3826194.1"/>
    <property type="molecule type" value="Genomic_DNA"/>
</dbReference>
<organism evidence="1 2">
    <name type="scientific">Smallanthus sonchifolius</name>
    <dbReference type="NCBI Taxonomy" id="185202"/>
    <lineage>
        <taxon>Eukaryota</taxon>
        <taxon>Viridiplantae</taxon>
        <taxon>Streptophyta</taxon>
        <taxon>Embryophyta</taxon>
        <taxon>Tracheophyta</taxon>
        <taxon>Spermatophyta</taxon>
        <taxon>Magnoliopsida</taxon>
        <taxon>eudicotyledons</taxon>
        <taxon>Gunneridae</taxon>
        <taxon>Pentapetalae</taxon>
        <taxon>asterids</taxon>
        <taxon>campanulids</taxon>
        <taxon>Asterales</taxon>
        <taxon>Asteraceae</taxon>
        <taxon>Asteroideae</taxon>
        <taxon>Heliantheae alliance</taxon>
        <taxon>Millerieae</taxon>
        <taxon>Smallanthus</taxon>
    </lineage>
</organism>
<accession>A0ACB9K1Q5</accession>
<reference evidence="1 2" key="2">
    <citation type="journal article" date="2022" name="Mol. Ecol. Resour.">
        <title>The genomes of chicory, endive, great burdock and yacon provide insights into Asteraceae paleo-polyploidization history and plant inulin production.</title>
        <authorList>
            <person name="Fan W."/>
            <person name="Wang S."/>
            <person name="Wang H."/>
            <person name="Wang A."/>
            <person name="Jiang F."/>
            <person name="Liu H."/>
            <person name="Zhao H."/>
            <person name="Xu D."/>
            <person name="Zhang Y."/>
        </authorList>
    </citation>
    <scope>NUCLEOTIDE SEQUENCE [LARGE SCALE GENOMIC DNA]</scope>
    <source>
        <strain evidence="2">cv. Yunnan</strain>
        <tissue evidence="1">Leaves</tissue>
    </source>
</reference>
<sequence length="1191" mass="131440">MITKSQPNMTPRLLPAVLPVVFIAITYVDPGKWVAAIEGGARFGFDLIVLMFLFSLAAVLCQYLSASIAVVTGRDLAQICSTEYDTSTCVFLGIQAELSMIALDLTMLLGTAHALNLTFGIGLFTCVVLTSLDAFLFPVFSSYLENGKAKFICMWLATIALFSYFFGVVTSQQDTSLSMGGMLTNLNGESAFALIGLLGASIMPHNFYLHSSMVQQHQGPTQISKEALCQDHLFAISCVFSGIFVINYILMNSAANVFFSTGLDLLTFQDALSLMDQVFRSLMAPFALIFVLVLSYHTTALTWKFSGQSVLLNFFKINIPGWCHHSTIRFISLVPALISTWHSGAEGAYQLMLFTQIMVAILLPSSVVPLFRVASSRSIMGVNKITQVVEFLIWVTHIGILGLVIVFVVEMSFGNSDWASNLRWTMRVPYVFILMIAVFSLSLMLWLVVTPLKSASSVPDVQKWDSVQDIVPESSFIEEKIENPREIQEMMCPPKSDFDSSRDFNLPEELLDYDNGPRLTTIEENSSYITASLQQPDDSPTIVESVPSTVLKKEIDDSVEKPLRIDGNLNLVKEPDCKPVEPPKMASGTDQSPTSNGPGSFRSLSGKNDDIMSGPASLSKLAGLGRAARRQLATTLDDFWKLLFDLHGEMTQDAKINKLDKLFGIDSKVNLKASPVVTNTTNPEIDPIYGVQREPTSLLTSYQQLLDAYTPNPGLNVMDPEKRYHSLRLPQVSGSYMDQPATVHGYQIKSYITQTKQNSDYFQNQIEPLSPKSPQVLSSNYKSPVSLTKTQQNGLRPAKPPGFPDPVVSRNSSMQPERTNHNLQPVGPVENVHEKKYYSMPDISGLLPNRESRILPERDGGLRYGTHGQSVYTGPLYRSGTISGYGGLSYSNLSKDAAAYHPVSSYGPGLGSGLGSDTWSMWSKQPSEQFGVAEKVNPRPDLSTQEMTTLAVDSEANLLKSFRLCVFKLLKLEGSEWLFNQNGGLDEDLVDRVAVRERFLYEIEVNRVARGGGTKVDETEYNKYLVTSVPNCGEDCVWRIELIKSFGVWCMHRILELSLMESRPELWGKYTYVLNHLQGIIEPAFSKPRVPASPCFCLQVPDSRQQISSPPKSITSLPPPAKPSRGKCTTAASLLDIVKNVETAISCRKGRPGTAAGDVAFPKGKENLASVLKRYKRRLLAVAPDALSRSP</sequence>
<reference evidence="2" key="1">
    <citation type="journal article" date="2022" name="Mol. Ecol. Resour.">
        <title>The genomes of chicory, endive, great burdock and yacon provide insights into Asteraceae palaeo-polyploidization history and plant inulin production.</title>
        <authorList>
            <person name="Fan W."/>
            <person name="Wang S."/>
            <person name="Wang H."/>
            <person name="Wang A."/>
            <person name="Jiang F."/>
            <person name="Liu H."/>
            <person name="Zhao H."/>
            <person name="Xu D."/>
            <person name="Zhang Y."/>
        </authorList>
    </citation>
    <scope>NUCLEOTIDE SEQUENCE [LARGE SCALE GENOMIC DNA]</scope>
    <source>
        <strain evidence="2">cv. Yunnan</strain>
    </source>
</reference>
<evidence type="ECO:0000313" key="1">
    <source>
        <dbReference type="EMBL" id="KAI3826194.1"/>
    </source>
</evidence>
<gene>
    <name evidence="1" type="ORF">L1987_00239</name>
</gene>